<evidence type="ECO:0000313" key="2">
    <source>
        <dbReference type="EMBL" id="KAE8942883.1"/>
    </source>
</evidence>
<dbReference type="EMBL" id="QXGC01000210">
    <property type="protein sequence ID" value="KAE9244729.1"/>
    <property type="molecule type" value="Genomic_DNA"/>
</dbReference>
<dbReference type="EMBL" id="QXGD01000263">
    <property type="protein sequence ID" value="KAE9245479.1"/>
    <property type="molecule type" value="Genomic_DNA"/>
</dbReference>
<feature type="region of interest" description="Disordered" evidence="1">
    <location>
        <begin position="54"/>
        <end position="79"/>
    </location>
</feature>
<feature type="region of interest" description="Disordered" evidence="1">
    <location>
        <begin position="1"/>
        <end position="23"/>
    </location>
</feature>
<sequence>MGSVVKVRSVLKDQRKRNKQHRVNAAHPRLAGAALDGDFAGIMATLDEECRAGQQRQADAARTEWAGADNSNQRSSVYG</sequence>
<evidence type="ECO:0000313" key="17">
    <source>
        <dbReference type="Proteomes" id="UP000460718"/>
    </source>
</evidence>
<dbReference type="EMBL" id="QXGB01000241">
    <property type="protein sequence ID" value="KAE9223015.1"/>
    <property type="molecule type" value="Genomic_DNA"/>
</dbReference>
<dbReference type="Proteomes" id="UP000440367">
    <property type="component" value="Unassembled WGS sequence"/>
</dbReference>
<evidence type="ECO:0000313" key="9">
    <source>
        <dbReference type="EMBL" id="KAE9245479.1"/>
    </source>
</evidence>
<accession>A0A6A3ZYG6</accession>
<protein>
    <submittedName>
        <fullName evidence="9">Uncharacterized protein</fullName>
    </submittedName>
</protein>
<reference evidence="11 12" key="1">
    <citation type="submission" date="2018-08" db="EMBL/GenBank/DDBJ databases">
        <title>Genomic investigation of the strawberry pathogen Phytophthora fragariae indicates pathogenicity is determined by transcriptional variation in three key races.</title>
        <authorList>
            <person name="Adams T.M."/>
            <person name="Armitage A.D."/>
            <person name="Sobczyk M.K."/>
            <person name="Bates H.J."/>
            <person name="Dunwell J.M."/>
            <person name="Nellist C.F."/>
            <person name="Harrison R.J."/>
        </authorList>
    </citation>
    <scope>NUCLEOTIDE SEQUENCE [LARGE SCALE GENOMIC DNA]</scope>
    <source>
        <strain evidence="10 13">A4</strain>
        <strain evidence="9 14">BC-1</strain>
        <strain evidence="8 18">BC-23</strain>
        <strain evidence="7 12">NOV-27</strain>
        <strain evidence="6 15">NOV-5</strain>
        <strain evidence="5 16">NOV-71</strain>
        <strain evidence="2 11">NOV-9</strain>
        <strain evidence="4 19">ONT-3</strain>
        <strain evidence="3 17">SCRP245</strain>
    </source>
</reference>
<evidence type="ECO:0000313" key="6">
    <source>
        <dbReference type="EMBL" id="KAE9147929.1"/>
    </source>
</evidence>
<evidence type="ECO:0000313" key="8">
    <source>
        <dbReference type="EMBL" id="KAE9244729.1"/>
    </source>
</evidence>
<dbReference type="Proteomes" id="UP000429523">
    <property type="component" value="Unassembled WGS sequence"/>
</dbReference>
<dbReference type="Proteomes" id="UP000437068">
    <property type="component" value="Unassembled WGS sequence"/>
</dbReference>
<evidence type="ECO:0000313" key="14">
    <source>
        <dbReference type="Proteomes" id="UP000440367"/>
    </source>
</evidence>
<gene>
    <name evidence="10" type="ORF">PF001_g7203</name>
    <name evidence="9" type="ORF">PF002_g7225</name>
    <name evidence="8" type="ORF">PF004_g5547</name>
    <name evidence="7" type="ORF">PF005_g6456</name>
    <name evidence="6" type="ORF">PF006_g7431</name>
    <name evidence="5" type="ORF">PF007_g6405</name>
    <name evidence="2" type="ORF">PF009_g7375</name>
    <name evidence="4" type="ORF">PF010_g5789</name>
    <name evidence="3" type="ORF">PF011_g5532</name>
</gene>
<name>A0A6A3ZYG6_9STRA</name>
<dbReference type="EMBL" id="QXFX01000222">
    <property type="protein sequence ID" value="KAE9124976.1"/>
    <property type="molecule type" value="Genomic_DNA"/>
</dbReference>
<dbReference type="Proteomes" id="UP000476176">
    <property type="component" value="Unassembled WGS sequence"/>
</dbReference>
<evidence type="ECO:0000313" key="13">
    <source>
        <dbReference type="Proteomes" id="UP000437068"/>
    </source>
</evidence>
<dbReference type="EMBL" id="QXGA01000319">
    <property type="protein sequence ID" value="KAE9147929.1"/>
    <property type="molecule type" value="Genomic_DNA"/>
</dbReference>
<dbReference type="Proteomes" id="UP000441208">
    <property type="component" value="Unassembled WGS sequence"/>
</dbReference>
<comment type="caution">
    <text evidence="9">The sequence shown here is derived from an EMBL/GenBank/DDBJ whole genome shotgun (WGS) entry which is preliminary data.</text>
</comment>
<dbReference type="EMBL" id="QXGE01000302">
    <property type="protein sequence ID" value="KAE9316682.1"/>
    <property type="molecule type" value="Genomic_DNA"/>
</dbReference>
<feature type="compositionally biased region" description="Basic residues" evidence="1">
    <location>
        <begin position="14"/>
        <end position="23"/>
    </location>
</feature>
<evidence type="ECO:0000256" key="1">
    <source>
        <dbReference type="SAM" id="MobiDB-lite"/>
    </source>
</evidence>
<evidence type="ECO:0000313" key="16">
    <source>
        <dbReference type="Proteomes" id="UP000441208"/>
    </source>
</evidence>
<evidence type="ECO:0000313" key="12">
    <source>
        <dbReference type="Proteomes" id="UP000433483"/>
    </source>
</evidence>
<dbReference type="EMBL" id="QXFZ01000238">
    <property type="protein sequence ID" value="KAE9125279.1"/>
    <property type="molecule type" value="Genomic_DNA"/>
</dbReference>
<proteinExistence type="predicted"/>
<evidence type="ECO:0000313" key="15">
    <source>
        <dbReference type="Proteomes" id="UP000440732"/>
    </source>
</evidence>
<feature type="compositionally biased region" description="Polar residues" evidence="1">
    <location>
        <begin position="69"/>
        <end position="79"/>
    </location>
</feature>
<evidence type="ECO:0000313" key="11">
    <source>
        <dbReference type="Proteomes" id="UP000429523"/>
    </source>
</evidence>
<dbReference type="Proteomes" id="UP000433483">
    <property type="component" value="Unassembled WGS sequence"/>
</dbReference>
<evidence type="ECO:0000313" key="7">
    <source>
        <dbReference type="EMBL" id="KAE9223015.1"/>
    </source>
</evidence>
<evidence type="ECO:0000313" key="4">
    <source>
        <dbReference type="EMBL" id="KAE9124976.1"/>
    </source>
</evidence>
<dbReference type="EMBL" id="QXFW01000218">
    <property type="protein sequence ID" value="KAE9020165.1"/>
    <property type="molecule type" value="Genomic_DNA"/>
</dbReference>
<keyword evidence="12" id="KW-1185">Reference proteome</keyword>
<dbReference type="Proteomes" id="UP000460718">
    <property type="component" value="Unassembled WGS sequence"/>
</dbReference>
<dbReference type="Proteomes" id="UP000488956">
    <property type="component" value="Unassembled WGS sequence"/>
</dbReference>
<evidence type="ECO:0000313" key="3">
    <source>
        <dbReference type="EMBL" id="KAE9020165.1"/>
    </source>
</evidence>
<dbReference type="Proteomes" id="UP000440732">
    <property type="component" value="Unassembled WGS sequence"/>
</dbReference>
<dbReference type="AlphaFoldDB" id="A0A6A3ZYG6"/>
<evidence type="ECO:0000313" key="19">
    <source>
        <dbReference type="Proteomes" id="UP000488956"/>
    </source>
</evidence>
<evidence type="ECO:0000313" key="5">
    <source>
        <dbReference type="EMBL" id="KAE9125279.1"/>
    </source>
</evidence>
<organism evidence="9 14">
    <name type="scientific">Phytophthora fragariae</name>
    <dbReference type="NCBI Taxonomy" id="53985"/>
    <lineage>
        <taxon>Eukaryota</taxon>
        <taxon>Sar</taxon>
        <taxon>Stramenopiles</taxon>
        <taxon>Oomycota</taxon>
        <taxon>Peronosporomycetes</taxon>
        <taxon>Peronosporales</taxon>
        <taxon>Peronosporaceae</taxon>
        <taxon>Phytophthora</taxon>
    </lineage>
</organism>
<dbReference type="EMBL" id="QXGF01000283">
    <property type="protein sequence ID" value="KAE8942883.1"/>
    <property type="molecule type" value="Genomic_DNA"/>
</dbReference>
<evidence type="ECO:0000313" key="18">
    <source>
        <dbReference type="Proteomes" id="UP000476176"/>
    </source>
</evidence>
<evidence type="ECO:0000313" key="10">
    <source>
        <dbReference type="EMBL" id="KAE9316682.1"/>
    </source>
</evidence>